<protein>
    <submittedName>
        <fullName evidence="3">Uncharacterized protein LOC105852742</fullName>
    </submittedName>
</protein>
<organism evidence="2 3">
    <name type="scientific">Cicer arietinum</name>
    <name type="common">Chickpea</name>
    <name type="synonym">Garbanzo</name>
    <dbReference type="NCBI Taxonomy" id="3827"/>
    <lineage>
        <taxon>Eukaryota</taxon>
        <taxon>Viridiplantae</taxon>
        <taxon>Streptophyta</taxon>
        <taxon>Embryophyta</taxon>
        <taxon>Tracheophyta</taxon>
        <taxon>Spermatophyta</taxon>
        <taxon>Magnoliopsida</taxon>
        <taxon>eudicotyledons</taxon>
        <taxon>Gunneridae</taxon>
        <taxon>Pentapetalae</taxon>
        <taxon>rosids</taxon>
        <taxon>fabids</taxon>
        <taxon>Fabales</taxon>
        <taxon>Fabaceae</taxon>
        <taxon>Papilionoideae</taxon>
        <taxon>50 kb inversion clade</taxon>
        <taxon>NPAAA clade</taxon>
        <taxon>Hologalegina</taxon>
        <taxon>IRL clade</taxon>
        <taxon>Cicereae</taxon>
        <taxon>Cicer</taxon>
    </lineage>
</organism>
<dbReference type="RefSeq" id="XP_012574829.1">
    <property type="nucleotide sequence ID" value="XM_012719375.1"/>
</dbReference>
<dbReference type="Gene3D" id="3.30.420.10">
    <property type="entry name" value="Ribonuclease H-like superfamily/Ribonuclease H"/>
    <property type="match status" value="1"/>
</dbReference>
<evidence type="ECO:0000259" key="1">
    <source>
        <dbReference type="PROSITE" id="PS50994"/>
    </source>
</evidence>
<dbReference type="PANTHER" id="PTHR45835">
    <property type="entry name" value="YALI0A06105P"/>
    <property type="match status" value="1"/>
</dbReference>
<gene>
    <name evidence="3" type="primary">LOC105852742</name>
</gene>
<evidence type="ECO:0000313" key="2">
    <source>
        <dbReference type="Proteomes" id="UP000087171"/>
    </source>
</evidence>
<dbReference type="STRING" id="3827.A0A1S3EHH7"/>
<keyword evidence="2" id="KW-1185">Reference proteome</keyword>
<dbReference type="Gene3D" id="3.30.70.270">
    <property type="match status" value="1"/>
</dbReference>
<dbReference type="Proteomes" id="UP000087171">
    <property type="component" value="Unplaced"/>
</dbReference>
<dbReference type="SUPFAM" id="SSF53098">
    <property type="entry name" value="Ribonuclease H-like"/>
    <property type="match status" value="1"/>
</dbReference>
<dbReference type="PANTHER" id="PTHR45835:SF91">
    <property type="entry name" value="RETROTRANSPOSON, TY3-GYPSY SUBCLASS-LIKE PROTEIN"/>
    <property type="match status" value="1"/>
</dbReference>
<sequence length="253" mass="29066">MKDFSKIASSLTRLTQKKVEFRWTDACEESFQKFKEYLTSTPIFALPIGGESYAVYCDASRRRYLNLRQRRWMKLLKDYDCTILYHLGKANVVANALSKKSMGSLAHIAEVKRPNSFKKLLKVEFNLNLVIRDFSVDSDGVLRLKARLCVPNVGGLRRKNLEEAEHQKPARLLQPIEIPEWKWEDIAMDFVTGLPRTPKGYDSVWVIIDRLTKSENVFPVKTNYIVSQYAKLYLDEIVSLHGVPVSIISDCGS</sequence>
<accession>A0A1S3EHH7</accession>
<dbReference type="InterPro" id="IPR043502">
    <property type="entry name" value="DNA/RNA_pol_sf"/>
</dbReference>
<evidence type="ECO:0000313" key="3">
    <source>
        <dbReference type="RefSeq" id="XP_012574829.1"/>
    </source>
</evidence>
<feature type="domain" description="Integrase catalytic" evidence="1">
    <location>
        <begin position="171"/>
        <end position="253"/>
    </location>
</feature>
<dbReference type="SUPFAM" id="SSF56672">
    <property type="entry name" value="DNA/RNA polymerases"/>
    <property type="match status" value="1"/>
</dbReference>
<dbReference type="InterPro" id="IPR043128">
    <property type="entry name" value="Rev_trsase/Diguanyl_cyclase"/>
</dbReference>
<dbReference type="InterPro" id="IPR036397">
    <property type="entry name" value="RNaseH_sf"/>
</dbReference>
<dbReference type="OrthoDB" id="1435974at2759"/>
<name>A0A1S3EHH7_CICAR</name>
<dbReference type="GO" id="GO:0003676">
    <property type="term" value="F:nucleic acid binding"/>
    <property type="evidence" value="ECO:0007669"/>
    <property type="project" value="InterPro"/>
</dbReference>
<dbReference type="GO" id="GO:0015074">
    <property type="term" value="P:DNA integration"/>
    <property type="evidence" value="ECO:0007669"/>
    <property type="project" value="InterPro"/>
</dbReference>
<proteinExistence type="predicted"/>
<dbReference type="AlphaFoldDB" id="A0A1S3EHH7"/>
<dbReference type="InterPro" id="IPR001584">
    <property type="entry name" value="Integrase_cat-core"/>
</dbReference>
<dbReference type="InterPro" id="IPR012337">
    <property type="entry name" value="RNaseH-like_sf"/>
</dbReference>
<reference evidence="3" key="1">
    <citation type="submission" date="2025-08" db="UniProtKB">
        <authorList>
            <consortium name="RefSeq"/>
        </authorList>
    </citation>
    <scope>IDENTIFICATION</scope>
    <source>
        <tissue evidence="3">Etiolated seedlings</tissue>
    </source>
</reference>
<dbReference type="PROSITE" id="PS50994">
    <property type="entry name" value="INTEGRASE"/>
    <property type="match status" value="1"/>
</dbReference>